<dbReference type="InterPro" id="IPR000994">
    <property type="entry name" value="Pept_M24"/>
</dbReference>
<proteinExistence type="predicted"/>
<dbReference type="AlphaFoldDB" id="A0AAJ5K1L9"/>
<dbReference type="Pfam" id="PF00557">
    <property type="entry name" value="Peptidase_M24"/>
    <property type="match status" value="1"/>
</dbReference>
<reference evidence="3 6" key="2">
    <citation type="submission" date="2020-08" db="EMBL/GenBank/DDBJ databases">
        <title>Genomic Encyclopedia of Type Strains, Phase IV (KMG-IV): sequencing the most valuable type-strain genomes for metagenomic binning, comparative biology and taxonomic classification.</title>
        <authorList>
            <person name="Goeker M."/>
        </authorList>
    </citation>
    <scope>NUCLEOTIDE SEQUENCE [LARGE SCALE GENOMIC DNA]</scope>
    <source>
        <strain evidence="3 6">DSM 105434</strain>
    </source>
</reference>
<dbReference type="InterPro" id="IPR050659">
    <property type="entry name" value="Peptidase_M24B"/>
</dbReference>
<keyword evidence="4" id="KW-0031">Aminopeptidase</keyword>
<dbReference type="InterPro" id="IPR000587">
    <property type="entry name" value="Creatinase_N"/>
</dbReference>
<gene>
    <name evidence="4" type="ORF">FCS05_01900</name>
    <name evidence="3" type="ORF">HNQ10_002552</name>
</gene>
<reference evidence="4 5" key="1">
    <citation type="submission" date="2019-04" db="EMBL/GenBank/DDBJ databases">
        <title>Deinococcus metalilatus MA1002 mutant No.5.</title>
        <authorList>
            <person name="Park W."/>
            <person name="Park C."/>
        </authorList>
    </citation>
    <scope>NUCLEOTIDE SEQUENCE [LARGE SCALE GENOMIC DNA]</scope>
    <source>
        <strain evidence="4 5">MA1002-m5</strain>
    </source>
</reference>
<dbReference type="Proteomes" id="UP000308000">
    <property type="component" value="Unassembled WGS sequence"/>
</dbReference>
<dbReference type="Gene3D" id="3.40.350.10">
    <property type="entry name" value="Creatinase/prolidase N-terminal domain"/>
    <property type="match status" value="1"/>
</dbReference>
<protein>
    <submittedName>
        <fullName evidence="4">Aminopeptidase P family protein</fullName>
    </submittedName>
    <submittedName>
        <fullName evidence="3">Xaa-Pro aminopeptidase</fullName>
    </submittedName>
</protein>
<dbReference type="EMBL" id="JACHFV010000008">
    <property type="protein sequence ID" value="MBB5295713.1"/>
    <property type="molecule type" value="Genomic_DNA"/>
</dbReference>
<feature type="domain" description="Creatinase N-terminal" evidence="2">
    <location>
        <begin position="17"/>
        <end position="92"/>
    </location>
</feature>
<dbReference type="SUPFAM" id="SSF53092">
    <property type="entry name" value="Creatinase/prolidase N-terminal domain"/>
    <property type="match status" value="1"/>
</dbReference>
<keyword evidence="4" id="KW-0645">Protease</keyword>
<dbReference type="InterPro" id="IPR036005">
    <property type="entry name" value="Creatinase/aminopeptidase-like"/>
</dbReference>
<evidence type="ECO:0000259" key="2">
    <source>
        <dbReference type="Pfam" id="PF01321"/>
    </source>
</evidence>
<evidence type="ECO:0000313" key="3">
    <source>
        <dbReference type="EMBL" id="MBB5295713.1"/>
    </source>
</evidence>
<comment type="caution">
    <text evidence="4">The sequence shown here is derived from an EMBL/GenBank/DDBJ whole genome shotgun (WGS) entry which is preliminary data.</text>
</comment>
<evidence type="ECO:0000313" key="6">
    <source>
        <dbReference type="Proteomes" id="UP000536909"/>
    </source>
</evidence>
<organism evidence="4 5">
    <name type="scientific">Deinococcus metallilatus</name>
    <dbReference type="NCBI Taxonomy" id="1211322"/>
    <lineage>
        <taxon>Bacteria</taxon>
        <taxon>Thermotogati</taxon>
        <taxon>Deinococcota</taxon>
        <taxon>Deinococci</taxon>
        <taxon>Deinococcales</taxon>
        <taxon>Deinococcaceae</taxon>
        <taxon>Deinococcus</taxon>
    </lineage>
</organism>
<evidence type="ECO:0000313" key="5">
    <source>
        <dbReference type="Proteomes" id="UP000308000"/>
    </source>
</evidence>
<dbReference type="Pfam" id="PF01321">
    <property type="entry name" value="Creatinase_N"/>
    <property type="match status" value="1"/>
</dbReference>
<keyword evidence="6" id="KW-1185">Reference proteome</keyword>
<name>A0AAJ5K1L9_9DEIO</name>
<evidence type="ECO:0000259" key="1">
    <source>
        <dbReference type="Pfam" id="PF00557"/>
    </source>
</evidence>
<dbReference type="Proteomes" id="UP000536909">
    <property type="component" value="Unassembled WGS sequence"/>
</dbReference>
<dbReference type="InterPro" id="IPR029149">
    <property type="entry name" value="Creatin/AminoP/Spt16_N"/>
</dbReference>
<dbReference type="RefSeq" id="WP_138223655.1">
    <property type="nucleotide sequence ID" value="NZ_BSUI01000005.1"/>
</dbReference>
<evidence type="ECO:0000313" key="4">
    <source>
        <dbReference type="EMBL" id="TLK32228.1"/>
    </source>
</evidence>
<dbReference type="Gene3D" id="3.90.230.10">
    <property type="entry name" value="Creatinase/methionine aminopeptidase superfamily"/>
    <property type="match status" value="1"/>
</dbReference>
<sequence>MVKVDTLAPEPSEFRGRAEALMALLREQQASAAVLFDPHRVMYYSGFAFYPTERPIAAIVTQEGEVLLFVPELEREHAASTSAAHGFRSYAEYPGDRHPMLVLVAFLAECGLRGRLAADLDGYPLVYGYQGPTLSEATGQEVCRIAAEVDHLMSIKSAYEVSLIRESMRWANLGHTLLQRYTRVGASELEVSQRAGHEATWAMRAALGSNHRANALGFFGDGVLATYRGQVGRRSSLPHATTIDARFEDGDTLVTGATVPVWGYYSELERTMFIGEPQPEQVRLFEHMINLQEIAFEQLKPGITAAEVDRTVHAYYEKEGLLPYWRHHTGHGLGSRNHEWPFLDRGNPASLEEGMVLSVEPGLYHPDCGGFRHSDTVLITADGCQRLSYYPRDIEALTIQV</sequence>
<dbReference type="PANTHER" id="PTHR46112:SF2">
    <property type="entry name" value="XAA-PRO AMINOPEPTIDASE P-RELATED"/>
    <property type="match status" value="1"/>
</dbReference>
<dbReference type="GO" id="GO:0004177">
    <property type="term" value="F:aminopeptidase activity"/>
    <property type="evidence" value="ECO:0007669"/>
    <property type="project" value="UniProtKB-KW"/>
</dbReference>
<keyword evidence="4" id="KW-0378">Hydrolase</keyword>
<dbReference type="CDD" id="cd01066">
    <property type="entry name" value="APP_MetAP"/>
    <property type="match status" value="1"/>
</dbReference>
<dbReference type="PANTHER" id="PTHR46112">
    <property type="entry name" value="AMINOPEPTIDASE"/>
    <property type="match status" value="1"/>
</dbReference>
<feature type="domain" description="Peptidase M24" evidence="1">
    <location>
        <begin position="163"/>
        <end position="381"/>
    </location>
</feature>
<dbReference type="EMBL" id="VBRC01000001">
    <property type="protein sequence ID" value="TLK32228.1"/>
    <property type="molecule type" value="Genomic_DNA"/>
</dbReference>
<dbReference type="SUPFAM" id="SSF55920">
    <property type="entry name" value="Creatinase/aminopeptidase"/>
    <property type="match status" value="1"/>
</dbReference>
<accession>A0AAJ5K1L9</accession>